<name>A0A7Y3TZ93_9GAMM</name>
<reference evidence="1 2" key="1">
    <citation type="submission" date="2020-05" db="EMBL/GenBank/DDBJ databases">
        <authorList>
            <person name="Ruan W."/>
            <person name="Jeon C.O."/>
            <person name="Chun B.H."/>
        </authorList>
    </citation>
    <scope>NUCLEOTIDE SEQUENCE [LARGE SCALE GENOMIC DNA]</scope>
    <source>
        <strain evidence="1 2">TBZ9</strain>
    </source>
</reference>
<accession>A0A7Y3TZ93</accession>
<comment type="caution">
    <text evidence="1">The sequence shown here is derived from an EMBL/GenBank/DDBJ whole genome shotgun (WGS) entry which is preliminary data.</text>
</comment>
<reference evidence="1 2" key="2">
    <citation type="submission" date="2020-06" db="EMBL/GenBank/DDBJ databases">
        <title>Halomonas songnenensis sp. nov., a moderately halophilic bacterium isolated from saline and alkaline soils.</title>
        <authorList>
            <person name="Jiang J."/>
            <person name="Pan Y."/>
        </authorList>
    </citation>
    <scope>NUCLEOTIDE SEQUENCE [LARGE SCALE GENOMIC DNA]</scope>
    <source>
        <strain evidence="1 2">TBZ9</strain>
    </source>
</reference>
<proteinExistence type="predicted"/>
<keyword evidence="2" id="KW-1185">Reference proteome</keyword>
<dbReference type="EMBL" id="JABFHI010000011">
    <property type="protein sequence ID" value="NOG32825.1"/>
    <property type="molecule type" value="Genomic_DNA"/>
</dbReference>
<evidence type="ECO:0000313" key="2">
    <source>
        <dbReference type="Proteomes" id="UP000588806"/>
    </source>
</evidence>
<sequence length="98" mass="10593">MLDNQAHATIEGNVDLDAGMDDSRDNRAIHVDAQSTNALDLTSVFGANLVTSIIDLVNAEDGSDYSSDDGKNALIKAIKPSWPMIIRWAVIRAMCMNS</sequence>
<dbReference type="Proteomes" id="UP000588806">
    <property type="component" value="Unassembled WGS sequence"/>
</dbReference>
<dbReference type="AlphaFoldDB" id="A0A7Y3TZ93"/>
<evidence type="ECO:0000313" key="1">
    <source>
        <dbReference type="EMBL" id="NOG32825.1"/>
    </source>
</evidence>
<protein>
    <submittedName>
        <fullName evidence="1">Uncharacterized protein</fullName>
    </submittedName>
</protein>
<gene>
    <name evidence="1" type="ORF">HLB35_15610</name>
</gene>
<dbReference type="RefSeq" id="WP_171703285.1">
    <property type="nucleotide sequence ID" value="NZ_JABFHI010000011.1"/>
</dbReference>
<organism evidence="1 2">
    <name type="scientific">Vreelandella azerica</name>
    <dbReference type="NCBI Taxonomy" id="2732867"/>
    <lineage>
        <taxon>Bacteria</taxon>
        <taxon>Pseudomonadati</taxon>
        <taxon>Pseudomonadota</taxon>
        <taxon>Gammaproteobacteria</taxon>
        <taxon>Oceanospirillales</taxon>
        <taxon>Halomonadaceae</taxon>
        <taxon>Vreelandella</taxon>
    </lineage>
</organism>